<dbReference type="PANTHER" id="PTHR24409:SF295">
    <property type="entry name" value="AZ2-RELATED"/>
    <property type="match status" value="1"/>
</dbReference>
<dbReference type="EMBL" id="JBJJXI010000026">
    <property type="protein sequence ID" value="KAL3404129.1"/>
    <property type="molecule type" value="Genomic_DNA"/>
</dbReference>
<evidence type="ECO:0000256" key="1">
    <source>
        <dbReference type="ARBA" id="ARBA00022723"/>
    </source>
</evidence>
<feature type="domain" description="C2H2-type" evidence="6">
    <location>
        <begin position="229"/>
        <end position="257"/>
    </location>
</feature>
<dbReference type="InterPro" id="IPR013087">
    <property type="entry name" value="Znf_C2H2_type"/>
</dbReference>
<accession>A0ABD2XGW1</accession>
<feature type="domain" description="C2H2-type" evidence="6">
    <location>
        <begin position="145"/>
        <end position="173"/>
    </location>
</feature>
<feature type="domain" description="C2H2-type" evidence="6">
    <location>
        <begin position="201"/>
        <end position="224"/>
    </location>
</feature>
<dbReference type="PROSITE" id="PS00028">
    <property type="entry name" value="ZINC_FINGER_C2H2_1"/>
    <property type="match status" value="5"/>
</dbReference>
<feature type="domain" description="C2H2-type" evidence="6">
    <location>
        <begin position="173"/>
        <end position="198"/>
    </location>
</feature>
<evidence type="ECO:0000313" key="7">
    <source>
        <dbReference type="EMBL" id="KAL3404129.1"/>
    </source>
</evidence>
<dbReference type="FunFam" id="3.30.160.60:FF:000100">
    <property type="entry name" value="Zinc finger 45-like"/>
    <property type="match status" value="1"/>
</dbReference>
<reference evidence="7 8" key="1">
    <citation type="journal article" date="2024" name="bioRxiv">
        <title>A reference genome for Trichogramma kaykai: A tiny desert-dwelling parasitoid wasp with competing sex-ratio distorters.</title>
        <authorList>
            <person name="Culotta J."/>
            <person name="Lindsey A.R."/>
        </authorList>
    </citation>
    <scope>NUCLEOTIDE SEQUENCE [LARGE SCALE GENOMIC DNA]</scope>
    <source>
        <strain evidence="7 8">KSX58</strain>
    </source>
</reference>
<protein>
    <recommendedName>
        <fullName evidence="6">C2H2-type domain-containing protein</fullName>
    </recommendedName>
</protein>
<evidence type="ECO:0000256" key="5">
    <source>
        <dbReference type="PROSITE-ProRule" id="PRU00042"/>
    </source>
</evidence>
<dbReference type="InterPro" id="IPR036236">
    <property type="entry name" value="Znf_C2H2_sf"/>
</dbReference>
<dbReference type="PANTHER" id="PTHR24409">
    <property type="entry name" value="ZINC FINGER PROTEIN 142"/>
    <property type="match status" value="1"/>
</dbReference>
<keyword evidence="3 5" id="KW-0863">Zinc-finger</keyword>
<evidence type="ECO:0000313" key="8">
    <source>
        <dbReference type="Proteomes" id="UP001627154"/>
    </source>
</evidence>
<organism evidence="7 8">
    <name type="scientific">Trichogramma kaykai</name>
    <dbReference type="NCBI Taxonomy" id="54128"/>
    <lineage>
        <taxon>Eukaryota</taxon>
        <taxon>Metazoa</taxon>
        <taxon>Ecdysozoa</taxon>
        <taxon>Arthropoda</taxon>
        <taxon>Hexapoda</taxon>
        <taxon>Insecta</taxon>
        <taxon>Pterygota</taxon>
        <taxon>Neoptera</taxon>
        <taxon>Endopterygota</taxon>
        <taxon>Hymenoptera</taxon>
        <taxon>Apocrita</taxon>
        <taxon>Proctotrupomorpha</taxon>
        <taxon>Chalcidoidea</taxon>
        <taxon>Trichogrammatidae</taxon>
        <taxon>Trichogramma</taxon>
    </lineage>
</organism>
<gene>
    <name evidence="7" type="ORF">TKK_003116</name>
</gene>
<evidence type="ECO:0000256" key="3">
    <source>
        <dbReference type="ARBA" id="ARBA00022771"/>
    </source>
</evidence>
<dbReference type="GO" id="GO:0008270">
    <property type="term" value="F:zinc ion binding"/>
    <property type="evidence" value="ECO:0007669"/>
    <property type="project" value="UniProtKB-KW"/>
</dbReference>
<keyword evidence="2" id="KW-0677">Repeat</keyword>
<name>A0ABD2XGW1_9HYME</name>
<keyword evidence="4" id="KW-0862">Zinc</keyword>
<sequence length="339" mass="39085">MESSNTLNCPVRVKEEPVEVSLTENDYNIIDKTPDIFQFFRSPQEKPLHKLQKSDENGELNDLEIQFESKDVKLNVDLLAVMKIENWPQNYLEGMDDRNGYQAENIIKVETAGAVKLESFANGATFNDQHRLKTHIETTRSGSDKECKICSEKFSKKSSLKSHIDSVHNKNTHACDLCQKKFIYKSQLRTHIDLVHNGVTYTCGTCGKIFLYKRSLKVHHETLHKCITHTCDTCGKSFTQKGNLKRHIESSHMGIRHTCDLCKKTFNYKSHLKRHVRSTHMGIRHTCDLCQKKFTNKDYLKYHIKGGICTRVSNTCAIHAESHFHKKDISKLTTRCIKI</sequence>
<dbReference type="Proteomes" id="UP001627154">
    <property type="component" value="Unassembled WGS sequence"/>
</dbReference>
<dbReference type="Gene3D" id="3.30.160.60">
    <property type="entry name" value="Classic Zinc Finger"/>
    <property type="match status" value="5"/>
</dbReference>
<dbReference type="SMART" id="SM00355">
    <property type="entry name" value="ZnF_C2H2"/>
    <property type="match status" value="6"/>
</dbReference>
<proteinExistence type="predicted"/>
<dbReference type="Pfam" id="PF12874">
    <property type="entry name" value="zf-met"/>
    <property type="match status" value="2"/>
</dbReference>
<comment type="caution">
    <text evidence="7">The sequence shown here is derived from an EMBL/GenBank/DDBJ whole genome shotgun (WGS) entry which is preliminary data.</text>
</comment>
<keyword evidence="1" id="KW-0479">Metal-binding</keyword>
<dbReference type="PROSITE" id="PS50157">
    <property type="entry name" value="ZINC_FINGER_C2H2_2"/>
    <property type="match status" value="5"/>
</dbReference>
<evidence type="ECO:0000256" key="4">
    <source>
        <dbReference type="ARBA" id="ARBA00022833"/>
    </source>
</evidence>
<evidence type="ECO:0000259" key="6">
    <source>
        <dbReference type="PROSITE" id="PS50157"/>
    </source>
</evidence>
<dbReference type="AlphaFoldDB" id="A0ABD2XGW1"/>
<keyword evidence="8" id="KW-1185">Reference proteome</keyword>
<feature type="domain" description="C2H2-type" evidence="6">
    <location>
        <begin position="257"/>
        <end position="285"/>
    </location>
</feature>
<evidence type="ECO:0000256" key="2">
    <source>
        <dbReference type="ARBA" id="ARBA00022737"/>
    </source>
</evidence>
<dbReference type="SUPFAM" id="SSF57667">
    <property type="entry name" value="beta-beta-alpha zinc fingers"/>
    <property type="match status" value="3"/>
</dbReference>
<dbReference type="Pfam" id="PF00096">
    <property type="entry name" value="zf-C2H2"/>
    <property type="match status" value="3"/>
</dbReference>